<protein>
    <recommendedName>
        <fullName evidence="4">Ribonuclease H2 subunit B</fullName>
    </recommendedName>
    <alternativeName>
        <fullName evidence="7">Ribonuclease HI subunit B</fullName>
    </alternativeName>
</protein>
<dbReference type="Pfam" id="PF09468">
    <property type="entry name" value="RNase_H2-Ydr279"/>
    <property type="match status" value="1"/>
</dbReference>
<comment type="subunit">
    <text evidence="3">The RNase H2 complex is a heterotrimer composed of the catalytic subunit RNASEH2A and the non-catalytic subunits RNASEH2B and RNASEH2C.</text>
</comment>
<evidence type="ECO:0000256" key="3">
    <source>
        <dbReference type="ARBA" id="ARBA00011277"/>
    </source>
</evidence>
<name>A0ABN7B3Y2_9HEMI</name>
<comment type="similarity">
    <text evidence="2">Belongs to the RNase H2 subunit B family.</text>
</comment>
<keyword evidence="11" id="KW-1185">Reference proteome</keyword>
<evidence type="ECO:0000256" key="5">
    <source>
        <dbReference type="ARBA" id="ARBA00023242"/>
    </source>
</evidence>
<sequence>MSRKAKKEDIGTKKNSSSTLPKRRVVIVKDALLESDSDQNPTFVQLRHPSSGKAAMFLFNGDNSKVNEVMQFSDPKRSYFIDQTVCSDGDMYFCTPIDPLFLVLPYLMKAERCSPLDQTLLDDELPEVARLSQCPMDVNLIADRRGLETLNAFVYNEDKTLLWLQTKLERLIPVLRQKTINTSKNVAVSANFVKIGEEEDSNVNYLRYAYGLLCDYIPESLAAKFADFIKLPPELERVSKRKEIVSPTKPDGKKVKLDDDDEAYEAKTPVSKIEKKAPSAKEQALAKAAIGSKSISSFFKKK</sequence>
<dbReference type="InterPro" id="IPR040456">
    <property type="entry name" value="RNase_H2_suB"/>
</dbReference>
<feature type="domain" description="Ribonuclease H2 subunit B wHTH" evidence="8">
    <location>
        <begin position="101"/>
        <end position="224"/>
    </location>
</feature>
<comment type="function">
    <text evidence="6">Non catalytic subunit of RNase H2, an endonuclease that specifically degrades the RNA of RNA:DNA hybrids. Participates in DNA replication, possibly by mediating the removal of lagging-strand Okazaki fragment RNA primers during DNA replication. Mediates the excision of single ribonucleotides from DNA:RNA duplexes.</text>
</comment>
<evidence type="ECO:0000259" key="9">
    <source>
        <dbReference type="Pfam" id="PF17745"/>
    </source>
</evidence>
<dbReference type="InterPro" id="IPR041195">
    <property type="entry name" value="Rnh202_N"/>
</dbReference>
<dbReference type="Gene3D" id="2.20.25.530">
    <property type="match status" value="1"/>
</dbReference>
<gene>
    <name evidence="10" type="ORF">NTJ_10261</name>
</gene>
<evidence type="ECO:0000259" key="8">
    <source>
        <dbReference type="Pfam" id="PF09468"/>
    </source>
</evidence>
<evidence type="ECO:0000256" key="4">
    <source>
        <dbReference type="ARBA" id="ARBA00019062"/>
    </source>
</evidence>
<comment type="subcellular location">
    <subcellularLocation>
        <location evidence="1">Nucleus</location>
    </subcellularLocation>
</comment>
<accession>A0ABN7B3Y2</accession>
<dbReference type="PANTHER" id="PTHR13383:SF11">
    <property type="entry name" value="RIBONUCLEASE H2 SUBUNIT B"/>
    <property type="match status" value="1"/>
</dbReference>
<evidence type="ECO:0000313" key="10">
    <source>
        <dbReference type="EMBL" id="BES97447.1"/>
    </source>
</evidence>
<dbReference type="Gene3D" id="1.10.20.120">
    <property type="match status" value="1"/>
</dbReference>
<evidence type="ECO:0000256" key="6">
    <source>
        <dbReference type="ARBA" id="ARBA00024778"/>
    </source>
</evidence>
<evidence type="ECO:0000256" key="7">
    <source>
        <dbReference type="ARBA" id="ARBA00033464"/>
    </source>
</evidence>
<feature type="domain" description="Rnh202 triple barrel" evidence="9">
    <location>
        <begin position="33"/>
        <end position="98"/>
    </location>
</feature>
<dbReference type="EMBL" id="AP028916">
    <property type="protein sequence ID" value="BES97447.1"/>
    <property type="molecule type" value="Genomic_DNA"/>
</dbReference>
<keyword evidence="5" id="KW-0539">Nucleus</keyword>
<organism evidence="10 11">
    <name type="scientific">Nesidiocoris tenuis</name>
    <dbReference type="NCBI Taxonomy" id="355587"/>
    <lineage>
        <taxon>Eukaryota</taxon>
        <taxon>Metazoa</taxon>
        <taxon>Ecdysozoa</taxon>
        <taxon>Arthropoda</taxon>
        <taxon>Hexapoda</taxon>
        <taxon>Insecta</taxon>
        <taxon>Pterygota</taxon>
        <taxon>Neoptera</taxon>
        <taxon>Paraneoptera</taxon>
        <taxon>Hemiptera</taxon>
        <taxon>Heteroptera</taxon>
        <taxon>Panheteroptera</taxon>
        <taxon>Cimicomorpha</taxon>
        <taxon>Miridae</taxon>
        <taxon>Dicyphina</taxon>
        <taxon>Nesidiocoris</taxon>
    </lineage>
</organism>
<dbReference type="Pfam" id="PF17745">
    <property type="entry name" value="Ydr279_N"/>
    <property type="match status" value="1"/>
</dbReference>
<proteinExistence type="inferred from homology"/>
<reference evidence="10 11" key="1">
    <citation type="submission" date="2023-09" db="EMBL/GenBank/DDBJ databases">
        <title>Nesidiocoris tenuis whole genome shotgun sequence.</title>
        <authorList>
            <person name="Shibata T."/>
            <person name="Shimoda M."/>
            <person name="Kobayashi T."/>
            <person name="Uehara T."/>
        </authorList>
    </citation>
    <scope>NUCLEOTIDE SEQUENCE [LARGE SCALE GENOMIC DNA]</scope>
    <source>
        <strain evidence="10 11">Japan</strain>
    </source>
</reference>
<evidence type="ECO:0000313" key="11">
    <source>
        <dbReference type="Proteomes" id="UP001307889"/>
    </source>
</evidence>
<evidence type="ECO:0000256" key="1">
    <source>
        <dbReference type="ARBA" id="ARBA00004123"/>
    </source>
</evidence>
<dbReference type="CDD" id="cd09270">
    <property type="entry name" value="RNase_H2-B"/>
    <property type="match status" value="1"/>
</dbReference>
<dbReference type="PANTHER" id="PTHR13383">
    <property type="entry name" value="RIBONUCLEASE H2 SUBUNIT B"/>
    <property type="match status" value="1"/>
</dbReference>
<evidence type="ECO:0000256" key="2">
    <source>
        <dbReference type="ARBA" id="ARBA00009823"/>
    </source>
</evidence>
<dbReference type="Proteomes" id="UP001307889">
    <property type="component" value="Chromosome 8"/>
</dbReference>
<dbReference type="InterPro" id="IPR019024">
    <property type="entry name" value="RNase_H2_suB_wHTH"/>
</dbReference>